<dbReference type="Pfam" id="PF13744">
    <property type="entry name" value="HTH_37"/>
    <property type="match status" value="1"/>
</dbReference>
<dbReference type="SUPFAM" id="SSF47413">
    <property type="entry name" value="lambda repressor-like DNA-binding domains"/>
    <property type="match status" value="1"/>
</dbReference>
<dbReference type="Gene3D" id="1.10.260.40">
    <property type="entry name" value="lambda repressor-like DNA-binding domains"/>
    <property type="match status" value="1"/>
</dbReference>
<dbReference type="PROSITE" id="PS50943">
    <property type="entry name" value="HTH_CROC1"/>
    <property type="match status" value="1"/>
</dbReference>
<reference evidence="2 3" key="1">
    <citation type="submission" date="2018-03" db="EMBL/GenBank/DDBJ databases">
        <title>Cereibacter changlensis.</title>
        <authorList>
            <person name="Meyer T.E."/>
            <person name="Miller S."/>
            <person name="Lodha T."/>
            <person name="Gandham S."/>
            <person name="Chintalapati S."/>
            <person name="Chintalapati V.R."/>
        </authorList>
    </citation>
    <scope>NUCLEOTIDE SEQUENCE [LARGE SCALE GENOMIC DNA]</scope>
    <source>
        <strain evidence="2 3">JA139</strain>
    </source>
</reference>
<evidence type="ECO:0000313" key="3">
    <source>
        <dbReference type="Proteomes" id="UP000241010"/>
    </source>
</evidence>
<evidence type="ECO:0000313" key="2">
    <source>
        <dbReference type="EMBL" id="PTE20711.1"/>
    </source>
</evidence>
<dbReference type="InterPro" id="IPR010982">
    <property type="entry name" value="Lambda_DNA-bd_dom_sf"/>
</dbReference>
<dbReference type="OrthoDB" id="9795596at2"/>
<keyword evidence="3" id="KW-1185">Reference proteome</keyword>
<dbReference type="GO" id="GO:0003677">
    <property type="term" value="F:DNA binding"/>
    <property type="evidence" value="ECO:0007669"/>
    <property type="project" value="InterPro"/>
</dbReference>
<evidence type="ECO:0000259" key="1">
    <source>
        <dbReference type="PROSITE" id="PS50943"/>
    </source>
</evidence>
<organism evidence="2 3">
    <name type="scientific">Cereibacter changlensis JA139</name>
    <dbReference type="NCBI Taxonomy" id="1188249"/>
    <lineage>
        <taxon>Bacteria</taxon>
        <taxon>Pseudomonadati</taxon>
        <taxon>Pseudomonadota</taxon>
        <taxon>Alphaproteobacteria</taxon>
        <taxon>Rhodobacterales</taxon>
        <taxon>Paracoccaceae</taxon>
        <taxon>Cereibacter</taxon>
    </lineage>
</organism>
<name>A0A2T4JS20_9RHOB</name>
<accession>A0A2T4JS20</accession>
<dbReference type="AlphaFoldDB" id="A0A2T4JS20"/>
<feature type="domain" description="HTH cro/C1-type" evidence="1">
    <location>
        <begin position="39"/>
        <end position="95"/>
    </location>
</feature>
<dbReference type="CDD" id="cd00093">
    <property type="entry name" value="HTH_XRE"/>
    <property type="match status" value="1"/>
</dbReference>
<dbReference type="Proteomes" id="UP000241010">
    <property type="component" value="Unassembled WGS sequence"/>
</dbReference>
<comment type="caution">
    <text evidence="2">The sequence shown here is derived from an EMBL/GenBank/DDBJ whole genome shotgun (WGS) entry which is preliminary data.</text>
</comment>
<gene>
    <name evidence="2" type="ORF">C5F48_16010</name>
</gene>
<protein>
    <submittedName>
        <fullName evidence="2">Transcriptional regulator</fullName>
    </submittedName>
</protein>
<proteinExistence type="predicted"/>
<sequence length="119" mass="13228">MTEDQRPLEIEVGSGNVFADLCLEDAPELKLKAAIVGQINSILRHRHLTQVQAAELLGLPQPKISALKNGKIQGFSLEKLLDIMVKLDRDVEIGFSKSSKKDGSRYFVRNEKVRTLVTA</sequence>
<dbReference type="InterPro" id="IPR039554">
    <property type="entry name" value="HigA2-like_HTH"/>
</dbReference>
<dbReference type="InterPro" id="IPR001387">
    <property type="entry name" value="Cro/C1-type_HTH"/>
</dbReference>
<dbReference type="SMART" id="SM00530">
    <property type="entry name" value="HTH_XRE"/>
    <property type="match status" value="1"/>
</dbReference>
<dbReference type="EMBL" id="PZKG01000087">
    <property type="protein sequence ID" value="PTE20711.1"/>
    <property type="molecule type" value="Genomic_DNA"/>
</dbReference>
<dbReference type="RefSeq" id="WP_107664887.1">
    <property type="nucleotide sequence ID" value="NZ_PZKG01000087.1"/>
</dbReference>